<dbReference type="EMBL" id="CP024608">
    <property type="protein sequence ID" value="ATQ77776.1"/>
    <property type="molecule type" value="Genomic_DNA"/>
</dbReference>
<organism evidence="1 2">
    <name type="scientific">Massilia violaceinigra</name>
    <dbReference type="NCBI Taxonomy" id="2045208"/>
    <lineage>
        <taxon>Bacteria</taxon>
        <taxon>Pseudomonadati</taxon>
        <taxon>Pseudomonadota</taxon>
        <taxon>Betaproteobacteria</taxon>
        <taxon>Burkholderiales</taxon>
        <taxon>Oxalobacteraceae</taxon>
        <taxon>Telluria group</taxon>
        <taxon>Massilia</taxon>
    </lineage>
</organism>
<reference evidence="1" key="1">
    <citation type="submission" date="2017-10" db="EMBL/GenBank/DDBJ databases">
        <title>Massilia psychrophilum sp. nov., a novel purple-pigmented bacterium isolated from Tianshan glacier, Xinjiang Municipality, China.</title>
        <authorList>
            <person name="Wang H."/>
        </authorList>
    </citation>
    <scope>NUCLEOTIDE SEQUENCE [LARGE SCALE GENOMIC DNA]</scope>
    <source>
        <strain evidence="1">B2</strain>
    </source>
</reference>
<protein>
    <submittedName>
        <fullName evidence="1">Uncharacterized protein</fullName>
    </submittedName>
</protein>
<proteinExistence type="predicted"/>
<dbReference type="KEGG" id="mass:CR152_27205"/>
<dbReference type="RefSeq" id="WP_099880242.1">
    <property type="nucleotide sequence ID" value="NZ_CP024608.1"/>
</dbReference>
<evidence type="ECO:0000313" key="1">
    <source>
        <dbReference type="EMBL" id="ATQ77776.1"/>
    </source>
</evidence>
<dbReference type="OrthoDB" id="6064967at2"/>
<dbReference type="Proteomes" id="UP000229897">
    <property type="component" value="Chromosome"/>
</dbReference>
<gene>
    <name evidence="1" type="ORF">CR152_27205</name>
</gene>
<name>A0A2D2DS24_9BURK</name>
<keyword evidence="2" id="KW-1185">Reference proteome</keyword>
<evidence type="ECO:0000313" key="2">
    <source>
        <dbReference type="Proteomes" id="UP000229897"/>
    </source>
</evidence>
<dbReference type="AlphaFoldDB" id="A0A2D2DS24"/>
<accession>A0A2D2DS24</accession>
<sequence>MKRLVDLLKSLWGVSQPASPPVSVNPLDYEQLVTLDAESLAEQGILTSYSELLPRLKEYSAAPLKVTEVQSNDGLGYTVEAGGRQFVIWEVLESGKQNNDGWERATVAFFQIVNASLEASTYHFYAINGGNDLFGMFLTEQEFIAARQAIARRSDWPWLPDDRLPHYGFPVEDA</sequence>